<protein>
    <recommendedName>
        <fullName evidence="3">monoamine oxidase</fullName>
        <ecNumber evidence="3">1.4.3.4</ecNumber>
    </recommendedName>
</protein>
<dbReference type="GO" id="GO:0097621">
    <property type="term" value="F:monoamine oxidase activity"/>
    <property type="evidence" value="ECO:0007669"/>
    <property type="project" value="UniProtKB-EC"/>
</dbReference>
<dbReference type="PANTHER" id="PTHR43563:SF18">
    <property type="entry name" value="AMINE OXIDASE DOMAIN-CONTAINING PROTEIN"/>
    <property type="match status" value="1"/>
</dbReference>
<name>A0AAN8F5J4_TRICO</name>
<dbReference type="Proteomes" id="UP001331761">
    <property type="component" value="Unassembled WGS sequence"/>
</dbReference>
<comment type="similarity">
    <text evidence="2">Belongs to the flavin monoamine oxidase family.</text>
</comment>
<evidence type="ECO:0000313" key="7">
    <source>
        <dbReference type="Proteomes" id="UP001331761"/>
    </source>
</evidence>
<evidence type="ECO:0000256" key="1">
    <source>
        <dbReference type="ARBA" id="ARBA00004362"/>
    </source>
</evidence>
<dbReference type="InterPro" id="IPR002937">
    <property type="entry name" value="Amino_oxidase"/>
</dbReference>
<sequence>MILAAASENATVADLLSRYGHGQALLMHGGLNRLTRAMAENVDVELNQTVTSVEEGDSVVTVKTPTRLYTARQVIITAPPLVASLIQFSPPLQPEFAEFIETYRPTGRAHYFTMTFPSPFWRQRGKSGQIIHTNPQGPVVWLTTFDVGSPTMCVKTTSGQMCAVVAPLACYHPTSTLPRCDFCVE</sequence>
<dbReference type="GO" id="GO:0005741">
    <property type="term" value="C:mitochondrial outer membrane"/>
    <property type="evidence" value="ECO:0007669"/>
    <property type="project" value="UniProtKB-SubCell"/>
</dbReference>
<evidence type="ECO:0000256" key="3">
    <source>
        <dbReference type="ARBA" id="ARBA00012804"/>
    </source>
</evidence>
<keyword evidence="7" id="KW-1185">Reference proteome</keyword>
<comment type="catalytic activity">
    <reaction evidence="4">
        <text>a secondary aliphatic amine + O2 + H2O = a primary amine + an aldehyde + H2O2</text>
        <dbReference type="Rhea" id="RHEA:26414"/>
        <dbReference type="ChEBI" id="CHEBI:15377"/>
        <dbReference type="ChEBI" id="CHEBI:15379"/>
        <dbReference type="ChEBI" id="CHEBI:16240"/>
        <dbReference type="ChEBI" id="CHEBI:17478"/>
        <dbReference type="ChEBI" id="CHEBI:58855"/>
        <dbReference type="ChEBI" id="CHEBI:65296"/>
        <dbReference type="EC" id="1.4.3.4"/>
    </reaction>
</comment>
<evidence type="ECO:0000256" key="4">
    <source>
        <dbReference type="ARBA" id="ARBA00048448"/>
    </source>
</evidence>
<feature type="domain" description="Amine oxidase" evidence="5">
    <location>
        <begin position="6"/>
        <end position="149"/>
    </location>
</feature>
<dbReference type="InterPro" id="IPR050703">
    <property type="entry name" value="Flavin_MAO"/>
</dbReference>
<gene>
    <name evidence="6" type="ORF">GCK32_015741</name>
</gene>
<dbReference type="EC" id="1.4.3.4" evidence="3"/>
<evidence type="ECO:0000313" key="6">
    <source>
        <dbReference type="EMBL" id="KAK5965383.1"/>
    </source>
</evidence>
<dbReference type="SUPFAM" id="SSF51905">
    <property type="entry name" value="FAD/NAD(P)-binding domain"/>
    <property type="match status" value="1"/>
</dbReference>
<dbReference type="Pfam" id="PF01593">
    <property type="entry name" value="Amino_oxidase"/>
    <property type="match status" value="1"/>
</dbReference>
<accession>A0AAN8F5J4</accession>
<dbReference type="Gene3D" id="3.90.660.10">
    <property type="match status" value="1"/>
</dbReference>
<dbReference type="Gene3D" id="1.10.405.10">
    <property type="entry name" value="Guanine Nucleotide Dissociation Inhibitor, domain 1"/>
    <property type="match status" value="1"/>
</dbReference>
<dbReference type="EMBL" id="WIXE01024681">
    <property type="protein sequence ID" value="KAK5965383.1"/>
    <property type="molecule type" value="Genomic_DNA"/>
</dbReference>
<organism evidence="6 7">
    <name type="scientific">Trichostrongylus colubriformis</name>
    <name type="common">Black scour worm</name>
    <dbReference type="NCBI Taxonomy" id="6319"/>
    <lineage>
        <taxon>Eukaryota</taxon>
        <taxon>Metazoa</taxon>
        <taxon>Ecdysozoa</taxon>
        <taxon>Nematoda</taxon>
        <taxon>Chromadorea</taxon>
        <taxon>Rhabditida</taxon>
        <taxon>Rhabditina</taxon>
        <taxon>Rhabditomorpha</taxon>
        <taxon>Strongyloidea</taxon>
        <taxon>Trichostrongylidae</taxon>
        <taxon>Trichostrongylus</taxon>
    </lineage>
</organism>
<dbReference type="AlphaFoldDB" id="A0AAN8F5J4"/>
<comment type="subcellular location">
    <subcellularLocation>
        <location evidence="1">Mitochondrion outer membrane</location>
        <topology evidence="1">Single-pass type IV membrane protein</topology>
        <orientation evidence="1">Cytoplasmic side</orientation>
    </subcellularLocation>
</comment>
<evidence type="ECO:0000259" key="5">
    <source>
        <dbReference type="Pfam" id="PF01593"/>
    </source>
</evidence>
<dbReference type="PANTHER" id="PTHR43563">
    <property type="entry name" value="AMINE OXIDASE"/>
    <property type="match status" value="1"/>
</dbReference>
<proteinExistence type="inferred from homology"/>
<comment type="caution">
    <text evidence="6">The sequence shown here is derived from an EMBL/GenBank/DDBJ whole genome shotgun (WGS) entry which is preliminary data.</text>
</comment>
<dbReference type="Gene3D" id="3.50.50.60">
    <property type="entry name" value="FAD/NAD(P)-binding domain"/>
    <property type="match status" value="1"/>
</dbReference>
<reference evidence="6 7" key="1">
    <citation type="submission" date="2019-10" db="EMBL/GenBank/DDBJ databases">
        <title>Assembly and Annotation for the nematode Trichostrongylus colubriformis.</title>
        <authorList>
            <person name="Martin J."/>
        </authorList>
    </citation>
    <scope>NUCLEOTIDE SEQUENCE [LARGE SCALE GENOMIC DNA]</scope>
    <source>
        <strain evidence="6">G859</strain>
        <tissue evidence="6">Whole worm</tissue>
    </source>
</reference>
<evidence type="ECO:0000256" key="2">
    <source>
        <dbReference type="ARBA" id="ARBA00005995"/>
    </source>
</evidence>
<dbReference type="InterPro" id="IPR036188">
    <property type="entry name" value="FAD/NAD-bd_sf"/>
</dbReference>